<dbReference type="OrthoDB" id="9844127at2"/>
<evidence type="ECO:0000313" key="3">
    <source>
        <dbReference type="Proteomes" id="UP000293036"/>
    </source>
</evidence>
<proteinExistence type="predicted"/>
<evidence type="ECO:0000313" key="2">
    <source>
        <dbReference type="EMBL" id="TBW20973.1"/>
    </source>
</evidence>
<dbReference type="Proteomes" id="UP000293036">
    <property type="component" value="Unassembled WGS sequence"/>
</dbReference>
<protein>
    <submittedName>
        <fullName evidence="2">Uncharacterized protein</fullName>
    </submittedName>
</protein>
<dbReference type="AlphaFoldDB" id="A0A4Q9UZ15"/>
<keyword evidence="3" id="KW-1185">Reference proteome</keyword>
<sequence>MLITAVLFLVAVCASVAFVLYLLGFWRKDLQARKMLEETVSDWRNDDLDLDSFEVKTQETAIGDVFTTFKEADGNGYVSFDQLNERAMSIAESDTVQSIIVGSEKVIDKGRRVFSSGPTSDTSAK</sequence>
<accession>A0A4Q9UZ15</accession>
<evidence type="ECO:0000256" key="1">
    <source>
        <dbReference type="SAM" id="Phobius"/>
    </source>
</evidence>
<keyword evidence="1" id="KW-1133">Transmembrane helix</keyword>
<organism evidence="2 3">
    <name type="scientific">Arcanobacterium bovis</name>
    <dbReference type="NCBI Taxonomy" id="2529275"/>
    <lineage>
        <taxon>Bacteria</taxon>
        <taxon>Bacillati</taxon>
        <taxon>Actinomycetota</taxon>
        <taxon>Actinomycetes</taxon>
        <taxon>Actinomycetales</taxon>
        <taxon>Actinomycetaceae</taxon>
        <taxon>Arcanobacterium</taxon>
    </lineage>
</organism>
<keyword evidence="1" id="KW-0472">Membrane</keyword>
<reference evidence="2 3" key="1">
    <citation type="submission" date="2019-02" db="EMBL/GenBank/DDBJ databases">
        <title>Arcanobacterium bovis sp. nov., isolated from the milk of a cow with mastitis.</title>
        <authorList>
            <person name="Sammra O."/>
            <person name="Foster G."/>
            <person name="Hassan A."/>
            <person name="Alssahen M."/>
            <person name="Laemmler C."/>
            <person name="Borowiak M."/>
            <person name="Malorny B."/>
            <person name="Abdulmawjood A."/>
        </authorList>
    </citation>
    <scope>NUCLEOTIDE SEQUENCE [LARGE SCALE GENOMIC DNA]</scope>
    <source>
        <strain evidence="2 3">C605018/01/1</strain>
    </source>
</reference>
<comment type="caution">
    <text evidence="2">The sequence shown here is derived from an EMBL/GenBank/DDBJ whole genome shotgun (WGS) entry which is preliminary data.</text>
</comment>
<gene>
    <name evidence="2" type="ORF">EZJ44_07760</name>
</gene>
<feature type="transmembrane region" description="Helical" evidence="1">
    <location>
        <begin position="6"/>
        <end position="26"/>
    </location>
</feature>
<dbReference type="RefSeq" id="WP_131282044.1">
    <property type="nucleotide sequence ID" value="NZ_JBHSLR010000005.1"/>
</dbReference>
<keyword evidence="1" id="KW-0812">Transmembrane</keyword>
<name>A0A4Q9UZ15_9ACTO</name>
<dbReference type="EMBL" id="SJDT01000006">
    <property type="protein sequence ID" value="TBW20973.1"/>
    <property type="molecule type" value="Genomic_DNA"/>
</dbReference>